<dbReference type="Pfam" id="PF01638">
    <property type="entry name" value="HxlR"/>
    <property type="match status" value="1"/>
</dbReference>
<dbReference type="InterPro" id="IPR036388">
    <property type="entry name" value="WH-like_DNA-bd_sf"/>
</dbReference>
<evidence type="ECO:0000313" key="5">
    <source>
        <dbReference type="EMBL" id="ACL16086.1"/>
    </source>
</evidence>
<protein>
    <submittedName>
        <fullName evidence="5">Transcriptional regulator, HxlR family</fullName>
    </submittedName>
</protein>
<dbReference type="InterPro" id="IPR002577">
    <property type="entry name" value="HTH_HxlR"/>
</dbReference>
<keyword evidence="1" id="KW-0805">Transcription regulation</keyword>
<dbReference type="HOGENOM" id="CLU_111585_5_3_2"/>
<keyword evidence="2" id="KW-0238">DNA-binding</keyword>
<dbReference type="SUPFAM" id="SSF46785">
    <property type="entry name" value="Winged helix' DNA-binding domain"/>
    <property type="match status" value="1"/>
</dbReference>
<dbReference type="PROSITE" id="PS51118">
    <property type="entry name" value="HTH_HXLR"/>
    <property type="match status" value="1"/>
</dbReference>
<dbReference type="KEGG" id="mpl:Mpal_0720"/>
<dbReference type="RefSeq" id="WP_012617405.1">
    <property type="nucleotide sequence ID" value="NC_011832.1"/>
</dbReference>
<accession>B8GG12</accession>
<evidence type="ECO:0000259" key="4">
    <source>
        <dbReference type="PROSITE" id="PS51118"/>
    </source>
</evidence>
<proteinExistence type="predicted"/>
<evidence type="ECO:0000256" key="3">
    <source>
        <dbReference type="ARBA" id="ARBA00023163"/>
    </source>
</evidence>
<dbReference type="Proteomes" id="UP000002457">
    <property type="component" value="Chromosome"/>
</dbReference>
<evidence type="ECO:0000256" key="2">
    <source>
        <dbReference type="ARBA" id="ARBA00023125"/>
    </source>
</evidence>
<dbReference type="OrthoDB" id="10490at2157"/>
<dbReference type="EMBL" id="CP001338">
    <property type="protein sequence ID" value="ACL16086.1"/>
    <property type="molecule type" value="Genomic_DNA"/>
</dbReference>
<organism evidence="5 6">
    <name type="scientific">Methanosphaerula palustris (strain ATCC BAA-1556 / DSM 19958 / E1-9c)</name>
    <dbReference type="NCBI Taxonomy" id="521011"/>
    <lineage>
        <taxon>Archaea</taxon>
        <taxon>Methanobacteriati</taxon>
        <taxon>Methanobacteriota</taxon>
        <taxon>Stenosarchaea group</taxon>
        <taxon>Methanomicrobia</taxon>
        <taxon>Methanomicrobiales</taxon>
        <taxon>Methanoregulaceae</taxon>
        <taxon>Methanosphaerula</taxon>
    </lineage>
</organism>
<name>B8GG12_METPE</name>
<keyword evidence="6" id="KW-1185">Reference proteome</keyword>
<dbReference type="eggNOG" id="arCOG01057">
    <property type="taxonomic scope" value="Archaea"/>
</dbReference>
<evidence type="ECO:0000313" key="6">
    <source>
        <dbReference type="Proteomes" id="UP000002457"/>
    </source>
</evidence>
<dbReference type="GeneID" id="7271866"/>
<feature type="domain" description="HTH hxlR-type" evidence="4">
    <location>
        <begin position="23"/>
        <end position="122"/>
    </location>
</feature>
<dbReference type="GO" id="GO:0003677">
    <property type="term" value="F:DNA binding"/>
    <property type="evidence" value="ECO:0007669"/>
    <property type="project" value="UniProtKB-KW"/>
</dbReference>
<dbReference type="PANTHER" id="PTHR33204:SF18">
    <property type="entry name" value="TRANSCRIPTIONAL REGULATORY PROTEIN"/>
    <property type="match status" value="1"/>
</dbReference>
<gene>
    <name evidence="5" type="ordered locus">Mpal_0720</name>
</gene>
<sequence length="145" mass="16639">MHPGIQTADTRKPLTPAVPYRNCPILISVGILGKKWTLLILRDIGLLKINRFNQILRSLPGLTPRVLTLRLHELEAEGLIRAVMIHDTARIVEWELTDKGMDTIPILMSFIAFSARWYPDEVFMDQRARDLDEIYPQIHSLKDLG</sequence>
<dbReference type="AlphaFoldDB" id="B8GG12"/>
<dbReference type="STRING" id="521011.Mpal_0720"/>
<dbReference type="InterPro" id="IPR036390">
    <property type="entry name" value="WH_DNA-bd_sf"/>
</dbReference>
<evidence type="ECO:0000256" key="1">
    <source>
        <dbReference type="ARBA" id="ARBA00023015"/>
    </source>
</evidence>
<dbReference type="Gene3D" id="1.10.10.10">
    <property type="entry name" value="Winged helix-like DNA-binding domain superfamily/Winged helix DNA-binding domain"/>
    <property type="match status" value="1"/>
</dbReference>
<reference evidence="5 6" key="1">
    <citation type="journal article" date="2015" name="Genome Announc.">
        <title>Complete Genome Sequence of Methanosphaerula palustris E1-9CT, a Hydrogenotrophic Methanogen Isolated from a Minerotrophic Fen Peatland.</title>
        <authorList>
            <person name="Cadillo-Quiroz H."/>
            <person name="Browne P."/>
            <person name="Kyrpides N."/>
            <person name="Woyke T."/>
            <person name="Goodwin L."/>
            <person name="Detter C."/>
            <person name="Yavitt J.B."/>
            <person name="Zinder S.H."/>
        </authorList>
    </citation>
    <scope>NUCLEOTIDE SEQUENCE [LARGE SCALE GENOMIC DNA]</scope>
    <source>
        <strain evidence="6">ATCC BAA-1556 / DSM 19958 / E1-9c</strain>
    </source>
</reference>
<keyword evidence="3" id="KW-0804">Transcription</keyword>
<dbReference type="PANTHER" id="PTHR33204">
    <property type="entry name" value="TRANSCRIPTIONAL REGULATOR, MARR FAMILY"/>
    <property type="match status" value="1"/>
</dbReference>